<protein>
    <submittedName>
        <fullName evidence="2">Uncharacterized protein</fullName>
    </submittedName>
</protein>
<evidence type="ECO:0000256" key="1">
    <source>
        <dbReference type="SAM" id="Phobius"/>
    </source>
</evidence>
<dbReference type="AlphaFoldDB" id="A0A381YP07"/>
<keyword evidence="1" id="KW-0472">Membrane</keyword>
<keyword evidence="1" id="KW-0812">Transmembrane</keyword>
<organism evidence="2">
    <name type="scientific">marine metagenome</name>
    <dbReference type="NCBI Taxonomy" id="408172"/>
    <lineage>
        <taxon>unclassified sequences</taxon>
        <taxon>metagenomes</taxon>
        <taxon>ecological metagenomes</taxon>
    </lineage>
</organism>
<reference evidence="2" key="1">
    <citation type="submission" date="2018-05" db="EMBL/GenBank/DDBJ databases">
        <authorList>
            <person name="Lanie J.A."/>
            <person name="Ng W.-L."/>
            <person name="Kazmierczak K.M."/>
            <person name="Andrzejewski T.M."/>
            <person name="Davidsen T.M."/>
            <person name="Wayne K.J."/>
            <person name="Tettelin H."/>
            <person name="Glass J.I."/>
            <person name="Rusch D."/>
            <person name="Podicherti R."/>
            <person name="Tsui H.-C.T."/>
            <person name="Winkler M.E."/>
        </authorList>
    </citation>
    <scope>NUCLEOTIDE SEQUENCE</scope>
</reference>
<dbReference type="EMBL" id="UINC01018600">
    <property type="protein sequence ID" value="SVA78273.1"/>
    <property type="molecule type" value="Genomic_DNA"/>
</dbReference>
<feature type="non-terminal residue" evidence="2">
    <location>
        <position position="81"/>
    </location>
</feature>
<sequence length="81" mass="8442">VGYNLGFAATVCLACALVVSTAAVSLLDRQERNAALDKQKNVLLAAGLASEDESLGTDEMVVRFASITQRVISVSTGRGVE</sequence>
<feature type="non-terminal residue" evidence="2">
    <location>
        <position position="1"/>
    </location>
</feature>
<proteinExistence type="predicted"/>
<feature type="transmembrane region" description="Helical" evidence="1">
    <location>
        <begin position="6"/>
        <end position="27"/>
    </location>
</feature>
<keyword evidence="1" id="KW-1133">Transmembrane helix</keyword>
<gene>
    <name evidence="2" type="ORF">METZ01_LOCUS131127</name>
</gene>
<evidence type="ECO:0000313" key="2">
    <source>
        <dbReference type="EMBL" id="SVA78273.1"/>
    </source>
</evidence>
<accession>A0A381YP07</accession>
<name>A0A381YP07_9ZZZZ</name>